<dbReference type="SUPFAM" id="SSF55718">
    <property type="entry name" value="SCP-like"/>
    <property type="match status" value="1"/>
</dbReference>
<name>A0A427TZK5_9VIBR</name>
<sequence length="201" mass="22930">MLFEPLVTASIESTLNTLINDDPELVRRLSRLKGQVIQVHLRELNKIITFVFSQQIDVLSGYEGKPDCYLSLNLAILPELREQSNITKLIKQDKLTLEGDIKLAQQFSQLMIDCKPDIEEWLSRITGDVVAHSLVQSASDIGRFIKTKAEKHRNHLAQAMTEEWKLVPAPLELAHFCDQVDDVVSWAARIEMKLNKLAERL</sequence>
<dbReference type="GO" id="GO:0006744">
    <property type="term" value="P:ubiquinone biosynthetic process"/>
    <property type="evidence" value="ECO:0007669"/>
    <property type="project" value="UniProtKB-UniRule"/>
</dbReference>
<dbReference type="AlphaFoldDB" id="A0A427TZK5"/>
<dbReference type="Gene3D" id="3.30.1050.10">
    <property type="entry name" value="SCP2 sterol-binding domain"/>
    <property type="match status" value="1"/>
</dbReference>
<evidence type="ECO:0000313" key="3">
    <source>
        <dbReference type="EMBL" id="RSD29939.1"/>
    </source>
</evidence>
<keyword evidence="1" id="KW-0831">Ubiquinone biosynthesis</keyword>
<comment type="caution">
    <text evidence="3">The sequence shown here is derived from an EMBL/GenBank/DDBJ whole genome shotgun (WGS) entry which is preliminary data.</text>
</comment>
<dbReference type="GO" id="GO:0005737">
    <property type="term" value="C:cytoplasm"/>
    <property type="evidence" value="ECO:0007669"/>
    <property type="project" value="UniProtKB-SubCell"/>
</dbReference>
<evidence type="ECO:0000313" key="4">
    <source>
        <dbReference type="Proteomes" id="UP000269041"/>
    </source>
</evidence>
<dbReference type="Proteomes" id="UP000269041">
    <property type="component" value="Unassembled WGS sequence"/>
</dbReference>
<comment type="similarity">
    <text evidence="1">Belongs to the UbiJ family.</text>
</comment>
<comment type="pathway">
    <text evidence="1">Cofactor biosynthesis; ubiquinone biosynthesis.</text>
</comment>
<reference evidence="3 4" key="1">
    <citation type="submission" date="2018-12" db="EMBL/GenBank/DDBJ databases">
        <title>Genomic taxonomy of the Vibrionaceae family.</title>
        <authorList>
            <person name="Gomez-Gil B."/>
            <person name="Enciso-Ibarra K."/>
        </authorList>
    </citation>
    <scope>NUCLEOTIDE SEQUENCE [LARGE SCALE GENOMIC DNA]</scope>
    <source>
        <strain evidence="3 4">CAIM 594</strain>
    </source>
</reference>
<keyword evidence="4" id="KW-1185">Reference proteome</keyword>
<dbReference type="RefSeq" id="WP_125322842.1">
    <property type="nucleotide sequence ID" value="NZ_AP024889.1"/>
</dbReference>
<feature type="domain" description="SCP2" evidence="2">
    <location>
        <begin position="15"/>
        <end position="111"/>
    </location>
</feature>
<evidence type="ECO:0000256" key="1">
    <source>
        <dbReference type="HAMAP-Rule" id="MF_02215"/>
    </source>
</evidence>
<accession>A0A427TZK5</accession>
<dbReference type="OrthoDB" id="5801225at2"/>
<organism evidence="3 4">
    <name type="scientific">Vibrio pectenicida</name>
    <dbReference type="NCBI Taxonomy" id="62763"/>
    <lineage>
        <taxon>Bacteria</taxon>
        <taxon>Pseudomonadati</taxon>
        <taxon>Pseudomonadota</taxon>
        <taxon>Gammaproteobacteria</taxon>
        <taxon>Vibrionales</taxon>
        <taxon>Vibrionaceae</taxon>
        <taxon>Vibrio</taxon>
    </lineage>
</organism>
<comment type="subcellular location">
    <subcellularLocation>
        <location evidence="1">Cytoplasm</location>
    </subcellularLocation>
</comment>
<evidence type="ECO:0000259" key="2">
    <source>
        <dbReference type="Pfam" id="PF02036"/>
    </source>
</evidence>
<keyword evidence="1" id="KW-0963">Cytoplasm</keyword>
<dbReference type="UniPathway" id="UPA00232"/>
<dbReference type="PANTHER" id="PTHR38693">
    <property type="entry name" value="UBIQUINONE BIOSYNTHESIS PROTEIN UBIJ"/>
    <property type="match status" value="1"/>
</dbReference>
<dbReference type="EMBL" id="RSFA01000096">
    <property type="protein sequence ID" value="RSD29939.1"/>
    <property type="molecule type" value="Genomic_DNA"/>
</dbReference>
<dbReference type="InterPro" id="IPR003033">
    <property type="entry name" value="SCP2_sterol-bd_dom"/>
</dbReference>
<proteinExistence type="inferred from homology"/>
<dbReference type="PANTHER" id="PTHR38693:SF1">
    <property type="entry name" value="UBIQUINONE BIOSYNTHESIS ACCESSORY FACTOR UBIJ"/>
    <property type="match status" value="1"/>
</dbReference>
<dbReference type="InterPro" id="IPR038989">
    <property type="entry name" value="UbiJ"/>
</dbReference>
<protein>
    <recommendedName>
        <fullName evidence="1">Ubiquinone biosynthesis accessory factor UbiJ</fullName>
    </recommendedName>
</protein>
<dbReference type="Pfam" id="PF02036">
    <property type="entry name" value="SCP2"/>
    <property type="match status" value="1"/>
</dbReference>
<comment type="function">
    <text evidence="1">Required for ubiquinone (coenzyme Q) biosynthesis. Binds hydrophobic ubiquinone biosynthetic intermediates via its SCP2 domain and is essential for the stability of the Ubi complex. May constitute a docking platform where Ubi enzymes assemble and access their SCP2-bound polyprenyl substrates.</text>
</comment>
<dbReference type="InterPro" id="IPR036527">
    <property type="entry name" value="SCP2_sterol-bd_dom_sf"/>
</dbReference>
<gene>
    <name evidence="1" type="primary">ubiJ</name>
    <name evidence="3" type="ORF">EJA03_16550</name>
</gene>
<dbReference type="HAMAP" id="MF_02215">
    <property type="entry name" value="UbiJ"/>
    <property type="match status" value="1"/>
</dbReference>